<sequence length="154" mass="17286">MDILLDLLIVLLTYVYVFATILIPVQLKKRDKITKFQARKAVHLFAGLAVLTSPLYSWPWFAVIIVSSMTLLTLLSSKKSNVKQLKELYDSIGEEAEEKVGYLQGPFHYCLSITILITFFVIIAPDQMSFPIAGILLMIISDTLASIIGKKYGK</sequence>
<proteinExistence type="predicted"/>
<dbReference type="EMBL" id="BART01013028">
    <property type="protein sequence ID" value="GAG88182.1"/>
    <property type="molecule type" value="Genomic_DNA"/>
</dbReference>
<evidence type="ECO:0008006" key="3">
    <source>
        <dbReference type="Google" id="ProtNLM"/>
    </source>
</evidence>
<keyword evidence="1" id="KW-0472">Membrane</keyword>
<keyword evidence="1" id="KW-0812">Transmembrane</keyword>
<feature type="non-terminal residue" evidence="2">
    <location>
        <position position="154"/>
    </location>
</feature>
<feature type="transmembrane region" description="Helical" evidence="1">
    <location>
        <begin position="130"/>
        <end position="149"/>
    </location>
</feature>
<name>X1C4A1_9ZZZZ</name>
<feature type="transmembrane region" description="Helical" evidence="1">
    <location>
        <begin position="7"/>
        <end position="27"/>
    </location>
</feature>
<evidence type="ECO:0000313" key="2">
    <source>
        <dbReference type="EMBL" id="GAG88182.1"/>
    </source>
</evidence>
<reference evidence="2" key="1">
    <citation type="journal article" date="2014" name="Front. Microbiol.">
        <title>High frequency of phylogenetically diverse reductive dehalogenase-homologous genes in deep subseafloor sedimentary metagenomes.</title>
        <authorList>
            <person name="Kawai M."/>
            <person name="Futagami T."/>
            <person name="Toyoda A."/>
            <person name="Takaki Y."/>
            <person name="Nishi S."/>
            <person name="Hori S."/>
            <person name="Arai W."/>
            <person name="Tsubouchi T."/>
            <person name="Morono Y."/>
            <person name="Uchiyama I."/>
            <person name="Ito T."/>
            <person name="Fujiyama A."/>
            <person name="Inagaki F."/>
            <person name="Takami H."/>
        </authorList>
    </citation>
    <scope>NUCLEOTIDE SEQUENCE</scope>
    <source>
        <strain evidence="2">Expedition CK06-06</strain>
    </source>
</reference>
<dbReference type="AlphaFoldDB" id="X1C4A1"/>
<organism evidence="2">
    <name type="scientific">marine sediment metagenome</name>
    <dbReference type="NCBI Taxonomy" id="412755"/>
    <lineage>
        <taxon>unclassified sequences</taxon>
        <taxon>metagenomes</taxon>
        <taxon>ecological metagenomes</taxon>
    </lineage>
</organism>
<gene>
    <name evidence="2" type="ORF">S01H4_26874</name>
</gene>
<protein>
    <recommendedName>
        <fullName evidence="3">Phosphatidate cytidylyltransferase</fullName>
    </recommendedName>
</protein>
<evidence type="ECO:0000256" key="1">
    <source>
        <dbReference type="SAM" id="Phobius"/>
    </source>
</evidence>
<accession>X1C4A1</accession>
<feature type="transmembrane region" description="Helical" evidence="1">
    <location>
        <begin position="107"/>
        <end position="124"/>
    </location>
</feature>
<comment type="caution">
    <text evidence="2">The sequence shown here is derived from an EMBL/GenBank/DDBJ whole genome shotgun (WGS) entry which is preliminary data.</text>
</comment>
<keyword evidence="1" id="KW-1133">Transmembrane helix</keyword>